<protein>
    <submittedName>
        <fullName evidence="3">Acyltransferase</fullName>
    </submittedName>
</protein>
<evidence type="ECO:0000256" key="1">
    <source>
        <dbReference type="SAM" id="Phobius"/>
    </source>
</evidence>
<feature type="domain" description="Acyltransferase 3" evidence="2">
    <location>
        <begin position="22"/>
        <end position="354"/>
    </location>
</feature>
<reference evidence="3" key="2">
    <citation type="submission" date="2021-04" db="EMBL/GenBank/DDBJ databases">
        <authorList>
            <person name="Gilroy R."/>
        </authorList>
    </citation>
    <scope>NUCLEOTIDE SEQUENCE</scope>
    <source>
        <strain evidence="3">ChiGjej4B4-7305</strain>
    </source>
</reference>
<sequence length="369" mass="39469">MAPTTPIPTLDTPPSPRRTRDPFIDLVRAAATVSVITVHWLMPQVAWDGSTLSIGNSLSTGPGWLVTWLLQVLPLLFFAAGAAAGLERSRPLTDTVRRRLPRLLLPVLALAGTWVAAAVLLPLLGVPATAVERVIRIVPQPLWFLGVYLALMVLTPLLRGLVDRVGWRAPAALAALPVAVDLLRFTEVAPELAWLNLLAVWAVPYTIGLAYARLGEPRLGAWTWWVSSAVALVILIGLVAAGPYPISMIGMPGDAISNLGPPTLAALAHGVLLTSLVLALRAPLTRLAAGPAARAVAWVSARSMTLYLWHLTAMFTVVGVALLGLGLEIPAAWTPGWLAQWPLWCAAAAGVLTVLVRVYHRFETGPMRR</sequence>
<name>A0A9D2EBW4_9MICO</name>
<dbReference type="Proteomes" id="UP000824037">
    <property type="component" value="Unassembled WGS sequence"/>
</dbReference>
<reference evidence="3" key="1">
    <citation type="journal article" date="2021" name="PeerJ">
        <title>Extensive microbial diversity within the chicken gut microbiome revealed by metagenomics and culture.</title>
        <authorList>
            <person name="Gilroy R."/>
            <person name="Ravi A."/>
            <person name="Getino M."/>
            <person name="Pursley I."/>
            <person name="Horton D.L."/>
            <person name="Alikhan N.F."/>
            <person name="Baker D."/>
            <person name="Gharbi K."/>
            <person name="Hall N."/>
            <person name="Watson M."/>
            <person name="Adriaenssens E.M."/>
            <person name="Foster-Nyarko E."/>
            <person name="Jarju S."/>
            <person name="Secka A."/>
            <person name="Antonio M."/>
            <person name="Oren A."/>
            <person name="Chaudhuri R.R."/>
            <person name="La Ragione R."/>
            <person name="Hildebrand F."/>
            <person name="Pallen M.J."/>
        </authorList>
    </citation>
    <scope>NUCLEOTIDE SEQUENCE</scope>
    <source>
        <strain evidence="3">ChiGjej4B4-7305</strain>
    </source>
</reference>
<feature type="transmembrane region" description="Helical" evidence="1">
    <location>
        <begin position="169"/>
        <end position="186"/>
    </location>
</feature>
<feature type="transmembrane region" description="Helical" evidence="1">
    <location>
        <begin position="62"/>
        <end position="86"/>
    </location>
</feature>
<comment type="caution">
    <text evidence="3">The sequence shown here is derived from an EMBL/GenBank/DDBJ whole genome shotgun (WGS) entry which is preliminary data.</text>
</comment>
<dbReference type="InterPro" id="IPR002656">
    <property type="entry name" value="Acyl_transf_3_dom"/>
</dbReference>
<proteinExistence type="predicted"/>
<dbReference type="AlphaFoldDB" id="A0A9D2EBW4"/>
<keyword evidence="3" id="KW-0012">Acyltransferase</keyword>
<feature type="transmembrane region" description="Helical" evidence="1">
    <location>
        <begin position="224"/>
        <end position="244"/>
    </location>
</feature>
<accession>A0A9D2EBW4</accession>
<feature type="transmembrane region" description="Helical" evidence="1">
    <location>
        <begin position="264"/>
        <end position="284"/>
    </location>
</feature>
<feature type="transmembrane region" description="Helical" evidence="1">
    <location>
        <begin position="107"/>
        <end position="130"/>
    </location>
</feature>
<dbReference type="Pfam" id="PF01757">
    <property type="entry name" value="Acyl_transf_3"/>
    <property type="match status" value="1"/>
</dbReference>
<feature type="transmembrane region" description="Helical" evidence="1">
    <location>
        <begin position="142"/>
        <end position="162"/>
    </location>
</feature>
<keyword evidence="1" id="KW-0812">Transmembrane</keyword>
<gene>
    <name evidence="3" type="ORF">H9815_01590</name>
</gene>
<feature type="transmembrane region" description="Helical" evidence="1">
    <location>
        <begin position="305"/>
        <end position="327"/>
    </location>
</feature>
<keyword evidence="1" id="KW-0472">Membrane</keyword>
<organism evidence="3 4">
    <name type="scientific">Candidatus Ruania gallistercoris</name>
    <dbReference type="NCBI Taxonomy" id="2838746"/>
    <lineage>
        <taxon>Bacteria</taxon>
        <taxon>Bacillati</taxon>
        <taxon>Actinomycetota</taxon>
        <taxon>Actinomycetes</taxon>
        <taxon>Micrococcales</taxon>
        <taxon>Ruaniaceae</taxon>
        <taxon>Ruania</taxon>
    </lineage>
</organism>
<evidence type="ECO:0000259" key="2">
    <source>
        <dbReference type="Pfam" id="PF01757"/>
    </source>
</evidence>
<dbReference type="GO" id="GO:0016747">
    <property type="term" value="F:acyltransferase activity, transferring groups other than amino-acyl groups"/>
    <property type="evidence" value="ECO:0007669"/>
    <property type="project" value="InterPro"/>
</dbReference>
<feature type="transmembrane region" description="Helical" evidence="1">
    <location>
        <begin position="192"/>
        <end position="212"/>
    </location>
</feature>
<keyword evidence="3" id="KW-0808">Transferase</keyword>
<keyword evidence="1" id="KW-1133">Transmembrane helix</keyword>
<evidence type="ECO:0000313" key="4">
    <source>
        <dbReference type="Proteomes" id="UP000824037"/>
    </source>
</evidence>
<feature type="transmembrane region" description="Helical" evidence="1">
    <location>
        <begin position="339"/>
        <end position="359"/>
    </location>
</feature>
<evidence type="ECO:0000313" key="3">
    <source>
        <dbReference type="EMBL" id="HIZ34442.1"/>
    </source>
</evidence>
<dbReference type="EMBL" id="DXBY01000030">
    <property type="protein sequence ID" value="HIZ34442.1"/>
    <property type="molecule type" value="Genomic_DNA"/>
</dbReference>